<dbReference type="SUPFAM" id="SSF52540">
    <property type="entry name" value="P-loop containing nucleoside triphosphate hydrolases"/>
    <property type="match status" value="1"/>
</dbReference>
<proteinExistence type="inferred from homology"/>
<keyword evidence="4 6" id="KW-0505">Motor protein</keyword>
<dbReference type="PANTHER" id="PTHR13140:SF769">
    <property type="entry name" value="MYOSIN-2-LIKE ISOFORM X1"/>
    <property type="match status" value="1"/>
</dbReference>
<feature type="compositionally biased region" description="Basic and acidic residues" evidence="7">
    <location>
        <begin position="60"/>
        <end position="72"/>
    </location>
</feature>
<comment type="caution">
    <text evidence="6">Lacks conserved residue(s) required for the propagation of feature annotation.</text>
</comment>
<evidence type="ECO:0000256" key="3">
    <source>
        <dbReference type="ARBA" id="ARBA00023123"/>
    </source>
</evidence>
<evidence type="ECO:0000256" key="1">
    <source>
        <dbReference type="ARBA" id="ARBA00022741"/>
    </source>
</evidence>
<feature type="compositionally biased region" description="Basic and acidic residues" evidence="7">
    <location>
        <begin position="19"/>
        <end position="31"/>
    </location>
</feature>
<evidence type="ECO:0000313" key="9">
    <source>
        <dbReference type="EnsemblPlants" id="PGSC0003DMT400064421"/>
    </source>
</evidence>
<reference evidence="10" key="1">
    <citation type="journal article" date="2011" name="Nature">
        <title>Genome sequence and analysis of the tuber crop potato.</title>
        <authorList>
            <consortium name="The Potato Genome Sequencing Consortium"/>
        </authorList>
    </citation>
    <scope>NUCLEOTIDE SEQUENCE [LARGE SCALE GENOMIC DNA]</scope>
    <source>
        <strain evidence="10">cv. DM1-3 516 R44</strain>
    </source>
</reference>
<dbReference type="Proteomes" id="UP000011115">
    <property type="component" value="Unassembled WGS sequence"/>
</dbReference>
<keyword evidence="5 6" id="KW-0009">Actin-binding</keyword>
<dbReference type="GO" id="GO:0003774">
    <property type="term" value="F:cytoskeletal motor activity"/>
    <property type="evidence" value="ECO:0007669"/>
    <property type="project" value="UniProtKB-UniRule"/>
</dbReference>
<name>M1CCC0_SOLTU</name>
<evidence type="ECO:0000259" key="8">
    <source>
        <dbReference type="PROSITE" id="PS51456"/>
    </source>
</evidence>
<dbReference type="InterPro" id="IPR057535">
    <property type="entry name" value="MYO1-3_N_SH3"/>
</dbReference>
<evidence type="ECO:0000256" key="6">
    <source>
        <dbReference type="PROSITE-ProRule" id="PRU00782"/>
    </source>
</evidence>
<feature type="compositionally biased region" description="Low complexity" evidence="7">
    <location>
        <begin position="1"/>
        <end position="15"/>
    </location>
</feature>
<dbReference type="Pfam" id="PF00063">
    <property type="entry name" value="Myosin_head"/>
    <property type="match status" value="1"/>
</dbReference>
<dbReference type="AlphaFoldDB" id="M1CCC0"/>
<keyword evidence="10" id="KW-1185">Reference proteome</keyword>
<dbReference type="Gene3D" id="3.40.850.10">
    <property type="entry name" value="Kinesin motor domain"/>
    <property type="match status" value="1"/>
</dbReference>
<dbReference type="InterPro" id="IPR027417">
    <property type="entry name" value="P-loop_NTPase"/>
</dbReference>
<evidence type="ECO:0000256" key="4">
    <source>
        <dbReference type="ARBA" id="ARBA00023175"/>
    </source>
</evidence>
<organism evidence="9 10">
    <name type="scientific">Solanum tuberosum</name>
    <name type="common">Potato</name>
    <dbReference type="NCBI Taxonomy" id="4113"/>
    <lineage>
        <taxon>Eukaryota</taxon>
        <taxon>Viridiplantae</taxon>
        <taxon>Streptophyta</taxon>
        <taxon>Embryophyta</taxon>
        <taxon>Tracheophyta</taxon>
        <taxon>Spermatophyta</taxon>
        <taxon>Magnoliopsida</taxon>
        <taxon>eudicotyledons</taxon>
        <taxon>Gunneridae</taxon>
        <taxon>Pentapetalae</taxon>
        <taxon>asterids</taxon>
        <taxon>lamiids</taxon>
        <taxon>Solanales</taxon>
        <taxon>Solanaceae</taxon>
        <taxon>Solanoideae</taxon>
        <taxon>Solaneae</taxon>
        <taxon>Solanum</taxon>
    </lineage>
</organism>
<dbReference type="PRINTS" id="PR00193">
    <property type="entry name" value="MYOSINHEAVY"/>
</dbReference>
<feature type="region of interest" description="Disordered" evidence="7">
    <location>
        <begin position="1"/>
        <end position="72"/>
    </location>
</feature>
<dbReference type="GO" id="GO:0005524">
    <property type="term" value="F:ATP binding"/>
    <property type="evidence" value="ECO:0007669"/>
    <property type="project" value="UniProtKB-UniRule"/>
</dbReference>
<keyword evidence="2 6" id="KW-0067">ATP-binding</keyword>
<dbReference type="InterPro" id="IPR036961">
    <property type="entry name" value="Kinesin_motor_dom_sf"/>
</dbReference>
<comment type="similarity">
    <text evidence="6">Belongs to the TRAFAC class myosin-kinesin ATPase superfamily. Myosin family.</text>
</comment>
<dbReference type="PANTHER" id="PTHR13140">
    <property type="entry name" value="MYOSIN"/>
    <property type="match status" value="1"/>
</dbReference>
<accession>M1CCC0</accession>
<feature type="domain" description="Myosin motor" evidence="8">
    <location>
        <begin position="182"/>
        <end position="323"/>
    </location>
</feature>
<reference evidence="9" key="2">
    <citation type="submission" date="2015-06" db="UniProtKB">
        <authorList>
            <consortium name="EnsemblPlants"/>
        </authorList>
    </citation>
    <scope>IDENTIFICATION</scope>
    <source>
        <strain evidence="9">DM1-3 516 R44</strain>
    </source>
</reference>
<evidence type="ECO:0000256" key="2">
    <source>
        <dbReference type="ARBA" id="ARBA00022840"/>
    </source>
</evidence>
<evidence type="ECO:0000256" key="7">
    <source>
        <dbReference type="SAM" id="MobiDB-lite"/>
    </source>
</evidence>
<evidence type="ECO:0000313" key="10">
    <source>
        <dbReference type="Proteomes" id="UP000011115"/>
    </source>
</evidence>
<evidence type="ECO:0000256" key="5">
    <source>
        <dbReference type="ARBA" id="ARBA00023203"/>
    </source>
</evidence>
<dbReference type="GO" id="GO:0003779">
    <property type="term" value="F:actin binding"/>
    <property type="evidence" value="ECO:0007669"/>
    <property type="project" value="UniProtKB-KW"/>
</dbReference>
<dbReference type="SMART" id="SM00242">
    <property type="entry name" value="MYSc"/>
    <property type="match status" value="1"/>
</dbReference>
<dbReference type="EnsemblPlants" id="PGSC0003DMT400064421">
    <property type="protein sequence ID" value="PGSC0003DMT400064421"/>
    <property type="gene ID" value="PGSC0003DMG400025028"/>
</dbReference>
<sequence length="323" mass="36169">MSSVSETSRTLSSLEEMLEALKQRDESEMPKDCPPALPFRPKLASRTRPPSPKRSMPGTPEKRDIELENGKREEEFKGKLGNVFGAKMCKEVDSSSESPYVNSSAQKEYRQRFWENDGAKLDNKLPYSLPKFREDEWDDNISYFIEKKLRVWCHLKNRQWEPGQVQSTSGDKASVLLSDGSTKAGPVLIAVNPFKEIQLYGSKLVTAYKKKLLDSPHIYSIAETAYSQMMEDEMNQSIIISGESGSGKTETAKSAIEYLVMISGGNNHVESELLQTSCILEAFGNAKTLRNNNSSRFGRLIEIYFSAEGGICGANVQACKDVY</sequence>
<dbReference type="Gramene" id="PGSC0003DMT400064421">
    <property type="protein sequence ID" value="PGSC0003DMT400064421"/>
    <property type="gene ID" value="PGSC0003DMG400025028"/>
</dbReference>
<dbReference type="GO" id="GO:0016459">
    <property type="term" value="C:myosin complex"/>
    <property type="evidence" value="ECO:0007669"/>
    <property type="project" value="UniProtKB-KW"/>
</dbReference>
<dbReference type="InterPro" id="IPR001609">
    <property type="entry name" value="Myosin_head_motor_dom-like"/>
</dbReference>
<protein>
    <submittedName>
        <fullName evidence="9">Myosin VIII-2</fullName>
    </submittedName>
</protein>
<dbReference type="Pfam" id="PF25369">
    <property type="entry name" value="SH3_VIII-1_N"/>
    <property type="match status" value="1"/>
</dbReference>
<feature type="binding site" evidence="6">
    <location>
        <begin position="242"/>
        <end position="249"/>
    </location>
    <ligand>
        <name>ATP</name>
        <dbReference type="ChEBI" id="CHEBI:30616"/>
    </ligand>
</feature>
<keyword evidence="3 6" id="KW-0518">Myosin</keyword>
<keyword evidence="1 6" id="KW-0547">Nucleotide-binding</keyword>
<dbReference type="ExpressionAtlas" id="M1CCC0">
    <property type="expression patterns" value="baseline"/>
</dbReference>
<dbReference type="PROSITE" id="PS51456">
    <property type="entry name" value="MYOSIN_MOTOR"/>
    <property type="match status" value="1"/>
</dbReference>